<evidence type="ECO:0000313" key="2">
    <source>
        <dbReference type="Proteomes" id="UP000007174"/>
    </source>
</evidence>
<evidence type="ECO:0000313" key="1">
    <source>
        <dbReference type="EMBL" id="CCF44420.1"/>
    </source>
</evidence>
<sequence>MATDPSSYKPKCRCKDSRLDSTQLDSNGTGLDEIDTQPRMHNTECKDHTARIIRGIWTWLEATKQIDMPASWQCTICTLNVPMSCVFGLALLCNEWPAQLAMSCLCTALAWYWYRSVWTWWTYMSMAQVLGGGSCFSLRYSSARHHR</sequence>
<accession>H1VW09</accession>
<name>H1VW09_COLHI</name>
<dbReference type="EMBL" id="CACQ02006890">
    <property type="protein sequence ID" value="CCF44420.1"/>
    <property type="molecule type" value="Genomic_DNA"/>
</dbReference>
<proteinExistence type="predicted"/>
<dbReference type="HOGENOM" id="CLU_1767931_0_0_1"/>
<organism evidence="1 2">
    <name type="scientific">Colletotrichum higginsianum (strain IMI 349063)</name>
    <name type="common">Crucifer anthracnose fungus</name>
    <dbReference type="NCBI Taxonomy" id="759273"/>
    <lineage>
        <taxon>Eukaryota</taxon>
        <taxon>Fungi</taxon>
        <taxon>Dikarya</taxon>
        <taxon>Ascomycota</taxon>
        <taxon>Pezizomycotina</taxon>
        <taxon>Sordariomycetes</taxon>
        <taxon>Hypocreomycetidae</taxon>
        <taxon>Glomerellales</taxon>
        <taxon>Glomerellaceae</taxon>
        <taxon>Colletotrichum</taxon>
        <taxon>Colletotrichum destructivum species complex</taxon>
    </lineage>
</organism>
<reference evidence="2" key="1">
    <citation type="journal article" date="2012" name="Nat. Genet.">
        <title>Lifestyle transitions in plant pathogenic Colletotrichum fungi deciphered by genome and transcriptome analyses.</title>
        <authorList>
            <person name="O'Connell R.J."/>
            <person name="Thon M.R."/>
            <person name="Hacquard S."/>
            <person name="Amyotte S.G."/>
            <person name="Kleemann J."/>
            <person name="Torres M.F."/>
            <person name="Damm U."/>
            <person name="Buiate E.A."/>
            <person name="Epstein L."/>
            <person name="Alkan N."/>
            <person name="Altmueller J."/>
            <person name="Alvarado-Balderrama L."/>
            <person name="Bauser C.A."/>
            <person name="Becker C."/>
            <person name="Birren B.W."/>
            <person name="Chen Z."/>
            <person name="Choi J."/>
            <person name="Crouch J.A."/>
            <person name="Duvick J.P."/>
            <person name="Farman M.A."/>
            <person name="Gan P."/>
            <person name="Heiman D."/>
            <person name="Henrissat B."/>
            <person name="Howard R.J."/>
            <person name="Kabbage M."/>
            <person name="Koch C."/>
            <person name="Kracher B."/>
            <person name="Kubo Y."/>
            <person name="Law A.D."/>
            <person name="Lebrun M.-H."/>
            <person name="Lee Y.-H."/>
            <person name="Miyara I."/>
            <person name="Moore N."/>
            <person name="Neumann U."/>
            <person name="Nordstroem K."/>
            <person name="Panaccione D.G."/>
            <person name="Panstruga R."/>
            <person name="Place M."/>
            <person name="Proctor R.H."/>
            <person name="Prusky D."/>
            <person name="Rech G."/>
            <person name="Reinhardt R."/>
            <person name="Rollins J.A."/>
            <person name="Rounsley S."/>
            <person name="Schardl C.L."/>
            <person name="Schwartz D.C."/>
            <person name="Shenoy N."/>
            <person name="Shirasu K."/>
            <person name="Sikhakolli U.R."/>
            <person name="Stueber K."/>
            <person name="Sukno S.A."/>
            <person name="Sweigard J.A."/>
            <person name="Takano Y."/>
            <person name="Takahara H."/>
            <person name="Trail F."/>
            <person name="van der Does H.C."/>
            <person name="Voll L.M."/>
            <person name="Will I."/>
            <person name="Young S."/>
            <person name="Zeng Q."/>
            <person name="Zhang J."/>
            <person name="Zhou S."/>
            <person name="Dickman M.B."/>
            <person name="Schulze-Lefert P."/>
            <person name="Ver Loren van Themaat E."/>
            <person name="Ma L.-J."/>
            <person name="Vaillancourt L.J."/>
        </authorList>
    </citation>
    <scope>NUCLEOTIDE SEQUENCE [LARGE SCALE GENOMIC DNA]</scope>
    <source>
        <strain evidence="2">IMI 349063</strain>
    </source>
</reference>
<dbReference type="AlphaFoldDB" id="H1VW09"/>
<dbReference type="Proteomes" id="UP000007174">
    <property type="component" value="Unassembled WGS sequence"/>
</dbReference>
<protein>
    <submittedName>
        <fullName evidence="1">Uncharacterized protein</fullName>
    </submittedName>
</protein>
<gene>
    <name evidence="1" type="ORF">CH063_13829</name>
</gene>